<keyword evidence="2" id="KW-1185">Reference proteome</keyword>
<reference evidence="2" key="1">
    <citation type="submission" date="2013-06" db="EMBL/GenBank/DDBJ databases">
        <authorList>
            <person name="Zhao Q."/>
        </authorList>
    </citation>
    <scope>NUCLEOTIDE SEQUENCE</scope>
    <source>
        <strain evidence="2">cv. W1943</strain>
    </source>
</reference>
<dbReference type="HOGENOM" id="CLU_1663592_0_0_1"/>
<evidence type="ECO:0000313" key="2">
    <source>
        <dbReference type="Proteomes" id="UP000008022"/>
    </source>
</evidence>
<organism evidence="1 2">
    <name type="scientific">Oryza rufipogon</name>
    <name type="common">Brownbeard rice</name>
    <name type="synonym">Asian wild rice</name>
    <dbReference type="NCBI Taxonomy" id="4529"/>
    <lineage>
        <taxon>Eukaryota</taxon>
        <taxon>Viridiplantae</taxon>
        <taxon>Streptophyta</taxon>
        <taxon>Embryophyta</taxon>
        <taxon>Tracheophyta</taxon>
        <taxon>Spermatophyta</taxon>
        <taxon>Magnoliopsida</taxon>
        <taxon>Liliopsida</taxon>
        <taxon>Poales</taxon>
        <taxon>Poaceae</taxon>
        <taxon>BOP clade</taxon>
        <taxon>Oryzoideae</taxon>
        <taxon>Oryzeae</taxon>
        <taxon>Oryzinae</taxon>
        <taxon>Oryza</taxon>
    </lineage>
</organism>
<dbReference type="Gramene" id="ORUFI01G47260.1">
    <property type="protein sequence ID" value="ORUFI01G47260.1"/>
    <property type="gene ID" value="ORUFI01G47260"/>
</dbReference>
<evidence type="ECO:0000313" key="1">
    <source>
        <dbReference type="EnsemblPlants" id="ORUFI01G47260.1"/>
    </source>
</evidence>
<dbReference type="AlphaFoldDB" id="A0A0E0N7L1"/>
<name>A0A0E0N7L1_ORYRU</name>
<sequence length="159" mass="17941">MASGMDSMREMPLRLRYLRSLSPTSSMWCFLDLFHRPSCTTLEQPLRVIDVAFAMTQKPEETEALHKLVVHHGVHSEVRGLNEAAIEQLVEALLPCVCRLDYPLPEPPVDEKPLLDGLAWREDGKAEEALHQLPVEGVKQAPDVQSRHGARGLVFLLRQ</sequence>
<dbReference type="EnsemblPlants" id="ORUFI01G47260.1">
    <property type="protein sequence ID" value="ORUFI01G47260.1"/>
    <property type="gene ID" value="ORUFI01G47260"/>
</dbReference>
<accession>A0A0E0N7L1</accession>
<proteinExistence type="predicted"/>
<reference evidence="1" key="2">
    <citation type="submission" date="2015-06" db="UniProtKB">
        <authorList>
            <consortium name="EnsemblPlants"/>
        </authorList>
    </citation>
    <scope>IDENTIFICATION</scope>
</reference>
<dbReference type="Proteomes" id="UP000008022">
    <property type="component" value="Unassembled WGS sequence"/>
</dbReference>
<protein>
    <submittedName>
        <fullName evidence="1">Uncharacterized protein</fullName>
    </submittedName>
</protein>